<dbReference type="GO" id="GO:0046872">
    <property type="term" value="F:metal ion binding"/>
    <property type="evidence" value="ECO:0007669"/>
    <property type="project" value="UniProtKB-KW"/>
</dbReference>
<reference evidence="6 7" key="1">
    <citation type="submission" date="2018-06" db="EMBL/GenBank/DDBJ databases">
        <authorList>
            <consortium name="Pathogen Informatics"/>
            <person name="Doyle S."/>
        </authorList>
    </citation>
    <scope>NUCLEOTIDE SEQUENCE [LARGE SCALE GENOMIC DNA]</scope>
    <source>
        <strain evidence="6 7">NCTC12219</strain>
    </source>
</reference>
<accession>A0A377JTC8</accession>
<dbReference type="Pfam" id="PF17954">
    <property type="entry name" value="Pirin_C_2"/>
    <property type="match status" value="1"/>
</dbReference>
<dbReference type="CDD" id="cd02910">
    <property type="entry name" value="cupin_Yhhw_N"/>
    <property type="match status" value="1"/>
</dbReference>
<proteinExistence type="inferred from homology"/>
<keyword evidence="6" id="KW-0560">Oxidoreductase</keyword>
<feature type="binding site" evidence="2">
    <location>
        <position position="57"/>
    </location>
    <ligand>
        <name>Fe cation</name>
        <dbReference type="ChEBI" id="CHEBI:24875"/>
    </ligand>
</feature>
<feature type="binding site" evidence="2">
    <location>
        <position position="59"/>
    </location>
    <ligand>
        <name>Fe cation</name>
        <dbReference type="ChEBI" id="CHEBI:24875"/>
    </ligand>
</feature>
<dbReference type="Gene3D" id="2.60.120.10">
    <property type="entry name" value="Jelly Rolls"/>
    <property type="match status" value="2"/>
</dbReference>
<dbReference type="SUPFAM" id="SSF51182">
    <property type="entry name" value="RmlC-like cupins"/>
    <property type="match status" value="1"/>
</dbReference>
<comment type="cofactor">
    <cofactor evidence="2">
        <name>Fe cation</name>
        <dbReference type="ChEBI" id="CHEBI:24875"/>
    </cofactor>
    <text evidence="2">Binds 1 Fe cation per subunit.</text>
</comment>
<keyword evidence="2" id="KW-0479">Metal-binding</keyword>
<feature type="domain" description="Pirin N-terminal" evidence="4">
    <location>
        <begin position="7"/>
        <end position="118"/>
    </location>
</feature>
<dbReference type="InterPro" id="IPR011051">
    <property type="entry name" value="RmlC_Cupin_sf"/>
</dbReference>
<feature type="binding site" evidence="2">
    <location>
        <position position="103"/>
    </location>
    <ligand>
        <name>Fe cation</name>
        <dbReference type="ChEBI" id="CHEBI:24875"/>
    </ligand>
</feature>
<dbReference type="PANTHER" id="PTHR43212:SF3">
    <property type="entry name" value="QUERCETIN 2,3-DIOXYGENASE"/>
    <property type="match status" value="1"/>
</dbReference>
<evidence type="ECO:0000256" key="2">
    <source>
        <dbReference type="PIRSR" id="PIRSR006232-1"/>
    </source>
</evidence>
<dbReference type="Proteomes" id="UP000255103">
    <property type="component" value="Unassembled WGS sequence"/>
</dbReference>
<evidence type="ECO:0000313" key="6">
    <source>
        <dbReference type="EMBL" id="STP10505.1"/>
    </source>
</evidence>
<evidence type="ECO:0000256" key="3">
    <source>
        <dbReference type="RuleBase" id="RU003457"/>
    </source>
</evidence>
<dbReference type="InterPro" id="IPR041602">
    <property type="entry name" value="Quercetinase_C"/>
</dbReference>
<protein>
    <submittedName>
        <fullName evidence="6">Pirin family protein</fullName>
        <ecNumber evidence="6">1.13.11.24</ecNumber>
    </submittedName>
</protein>
<dbReference type="InterPro" id="IPR012093">
    <property type="entry name" value="Pirin"/>
</dbReference>
<name>A0A377JTC8_9HELI</name>
<dbReference type="Pfam" id="PF02678">
    <property type="entry name" value="Pirin"/>
    <property type="match status" value="1"/>
</dbReference>
<dbReference type="EMBL" id="UGHX01000001">
    <property type="protein sequence ID" value="STP10505.1"/>
    <property type="molecule type" value="Genomic_DNA"/>
</dbReference>
<feature type="domain" description="Quercetin 2,3-dioxygenase C-terminal cupin" evidence="5">
    <location>
        <begin position="142"/>
        <end position="235"/>
    </location>
</feature>
<dbReference type="InterPro" id="IPR003829">
    <property type="entry name" value="Pirin_N_dom"/>
</dbReference>
<evidence type="ECO:0000256" key="1">
    <source>
        <dbReference type="ARBA" id="ARBA00008416"/>
    </source>
</evidence>
<feature type="binding site" evidence="2">
    <location>
        <position position="101"/>
    </location>
    <ligand>
        <name>Fe cation</name>
        <dbReference type="ChEBI" id="CHEBI:24875"/>
    </ligand>
</feature>
<dbReference type="EC" id="1.13.11.24" evidence="6"/>
<organism evidence="6 7">
    <name type="scientific">Helicobacter cinaedi</name>
    <dbReference type="NCBI Taxonomy" id="213"/>
    <lineage>
        <taxon>Bacteria</taxon>
        <taxon>Pseudomonadati</taxon>
        <taxon>Campylobacterota</taxon>
        <taxon>Epsilonproteobacteria</taxon>
        <taxon>Campylobacterales</taxon>
        <taxon>Helicobacteraceae</taxon>
        <taxon>Helicobacter</taxon>
    </lineage>
</organism>
<dbReference type="PANTHER" id="PTHR43212">
    <property type="entry name" value="QUERCETIN 2,3-DIOXYGENASE"/>
    <property type="match status" value="1"/>
</dbReference>
<sequence length="236" mass="26975">MLTLRKANERGHFNHGWLDTYHSFSFAGYYDERFMGFSALRVINEDRVEPSKGFGTHSHKDMEILTYVLSGTIAHKDSMGNEERVPSGEFQIMSAGSGITHSEFNLLDEPLHFYQIWIQPNELGITPRYEQKAFDTSKGKTLILSPNAEQDSLKVYQDMRLWLYRDIASETFSFDSGKENSRRAYIQVVRGKLEIESSQTKPFIIETSDGVMCCAESSFTLKGLDSKNEVLIFDLP</sequence>
<dbReference type="GO" id="GO:0008127">
    <property type="term" value="F:quercetin 2,3-dioxygenase activity"/>
    <property type="evidence" value="ECO:0007669"/>
    <property type="project" value="UniProtKB-EC"/>
</dbReference>
<comment type="similarity">
    <text evidence="1 3">Belongs to the pirin family.</text>
</comment>
<evidence type="ECO:0000259" key="5">
    <source>
        <dbReference type="Pfam" id="PF17954"/>
    </source>
</evidence>
<dbReference type="PIRSF" id="PIRSF006232">
    <property type="entry name" value="Pirin"/>
    <property type="match status" value="1"/>
</dbReference>
<evidence type="ECO:0000313" key="7">
    <source>
        <dbReference type="Proteomes" id="UP000255103"/>
    </source>
</evidence>
<dbReference type="RefSeq" id="WP_115721361.1">
    <property type="nucleotide sequence ID" value="NZ_UGHX01000001.1"/>
</dbReference>
<dbReference type="AlphaFoldDB" id="A0A377JTC8"/>
<dbReference type="InterPro" id="IPR014710">
    <property type="entry name" value="RmlC-like_jellyroll"/>
</dbReference>
<keyword evidence="2" id="KW-0408">Iron</keyword>
<gene>
    <name evidence="6" type="primary">yhhW</name>
    <name evidence="6" type="ORF">NCTC12219_00366</name>
</gene>
<evidence type="ECO:0000259" key="4">
    <source>
        <dbReference type="Pfam" id="PF02678"/>
    </source>
</evidence>